<gene>
    <name evidence="2" type="ORF">DFR74_12222</name>
</gene>
<organism evidence="2 3">
    <name type="scientific">Nocardia puris</name>
    <dbReference type="NCBI Taxonomy" id="208602"/>
    <lineage>
        <taxon>Bacteria</taxon>
        <taxon>Bacillati</taxon>
        <taxon>Actinomycetota</taxon>
        <taxon>Actinomycetes</taxon>
        <taxon>Mycobacteriales</taxon>
        <taxon>Nocardiaceae</taxon>
        <taxon>Nocardia</taxon>
    </lineage>
</organism>
<sequence>MKAAILRRFGAPEYGEFDAPDPAAFPGATAIEVAAATINAIDRITAAGEHYLSPESFPVITGIEGAGVTADNRRVYFGRPLAPFGAMAEYTVVPPGFAIPIPDGVDFPVAATLGNSGMAALMPLTDAARMRPGEHVALLGGSGVVGRLAVQAARLLGAGTITVVGRDPEALADTIELGATATVSTAGGSDIVGLTEAIRRASGGGVDIVVDYTWGDPAVAALAAGNPGVRLVQVGDRAGASASLPAQVLRSLGATVVGFMPVHHGPEAMTRSYRQLAEWADRGELRVDCERVPLAEVARAWERSARVRHKIVLVP</sequence>
<dbReference type="PANTHER" id="PTHR43677">
    <property type="entry name" value="SHORT-CHAIN DEHYDROGENASE/REDUCTASE"/>
    <property type="match status" value="1"/>
</dbReference>
<dbReference type="InterPro" id="IPR013149">
    <property type="entry name" value="ADH-like_C"/>
</dbReference>
<dbReference type="SUPFAM" id="SSF51735">
    <property type="entry name" value="NAD(P)-binding Rossmann-fold domains"/>
    <property type="match status" value="1"/>
</dbReference>
<dbReference type="Proteomes" id="UP000252586">
    <property type="component" value="Unassembled WGS sequence"/>
</dbReference>
<dbReference type="SUPFAM" id="SSF50129">
    <property type="entry name" value="GroES-like"/>
    <property type="match status" value="1"/>
</dbReference>
<evidence type="ECO:0000259" key="1">
    <source>
        <dbReference type="SMART" id="SM00829"/>
    </source>
</evidence>
<name>A0A366CXC0_9NOCA</name>
<dbReference type="InterPro" id="IPR036291">
    <property type="entry name" value="NAD(P)-bd_dom_sf"/>
</dbReference>
<dbReference type="STRING" id="1210090.GCA_001613185_04561"/>
<evidence type="ECO:0000313" key="2">
    <source>
        <dbReference type="EMBL" id="RBO82482.1"/>
    </source>
</evidence>
<proteinExistence type="predicted"/>
<dbReference type="RefSeq" id="WP_067511245.1">
    <property type="nucleotide sequence ID" value="NZ_QNRE01000022.1"/>
</dbReference>
<dbReference type="InterPro" id="IPR011032">
    <property type="entry name" value="GroES-like_sf"/>
</dbReference>
<keyword evidence="3" id="KW-1185">Reference proteome</keyword>
<dbReference type="GO" id="GO:0016491">
    <property type="term" value="F:oxidoreductase activity"/>
    <property type="evidence" value="ECO:0007669"/>
    <property type="project" value="InterPro"/>
</dbReference>
<feature type="domain" description="Enoyl reductase (ER)" evidence="1">
    <location>
        <begin position="10"/>
        <end position="313"/>
    </location>
</feature>
<dbReference type="OrthoDB" id="9787435at2"/>
<accession>A0A366CXC0</accession>
<comment type="caution">
    <text evidence="2">The sequence shown here is derived from an EMBL/GenBank/DDBJ whole genome shotgun (WGS) entry which is preliminary data.</text>
</comment>
<dbReference type="SMART" id="SM00829">
    <property type="entry name" value="PKS_ER"/>
    <property type="match status" value="1"/>
</dbReference>
<protein>
    <submittedName>
        <fullName evidence="2">NADPH2:quinone reductase</fullName>
    </submittedName>
</protein>
<dbReference type="PANTHER" id="PTHR43677:SF4">
    <property type="entry name" value="QUINONE OXIDOREDUCTASE-LIKE PROTEIN 2"/>
    <property type="match status" value="1"/>
</dbReference>
<reference evidence="2 3" key="1">
    <citation type="submission" date="2018-06" db="EMBL/GenBank/DDBJ databases">
        <title>Genomic Encyclopedia of Type Strains, Phase IV (KMG-IV): sequencing the most valuable type-strain genomes for metagenomic binning, comparative biology and taxonomic classification.</title>
        <authorList>
            <person name="Goeker M."/>
        </authorList>
    </citation>
    <scope>NUCLEOTIDE SEQUENCE [LARGE SCALE GENOMIC DNA]</scope>
    <source>
        <strain evidence="2 3">DSM 44599</strain>
    </source>
</reference>
<dbReference type="InterPro" id="IPR020843">
    <property type="entry name" value="ER"/>
</dbReference>
<dbReference type="Gene3D" id="3.90.180.10">
    <property type="entry name" value="Medium-chain alcohol dehydrogenases, catalytic domain"/>
    <property type="match status" value="1"/>
</dbReference>
<dbReference type="EMBL" id="QNRE01000022">
    <property type="protein sequence ID" value="RBO82482.1"/>
    <property type="molecule type" value="Genomic_DNA"/>
</dbReference>
<evidence type="ECO:0000313" key="3">
    <source>
        <dbReference type="Proteomes" id="UP000252586"/>
    </source>
</evidence>
<dbReference type="Pfam" id="PF00107">
    <property type="entry name" value="ADH_zinc_N"/>
    <property type="match status" value="1"/>
</dbReference>
<dbReference type="InterPro" id="IPR051397">
    <property type="entry name" value="Zn-ADH-like_protein"/>
</dbReference>
<dbReference type="AlphaFoldDB" id="A0A366CXC0"/>